<dbReference type="SUPFAM" id="SSF52788">
    <property type="entry name" value="Phosphotyrosine protein phosphatases I"/>
    <property type="match status" value="1"/>
</dbReference>
<feature type="domain" description="Phosphotyrosine protein phosphatase I" evidence="1">
    <location>
        <begin position="8"/>
        <end position="108"/>
    </location>
</feature>
<sequence>MNERDNNLNVLFVCLANLQRSPTAEDMIEKRAADDINVKSAGVYSSAVTKINHELLDWADNIYVMTKGIKDRIESEYPNWASEKDIKVLGIKDLYRRGETRLKCWRKF</sequence>
<dbReference type="SMART" id="SM00226">
    <property type="entry name" value="LMWPc"/>
    <property type="match status" value="1"/>
</dbReference>
<comment type="caution">
    <text evidence="2">The sequence shown here is derived from an EMBL/GenBank/DDBJ whole genome shotgun (WGS) entry which is preliminary data.</text>
</comment>
<dbReference type="Proteomes" id="UP000070263">
    <property type="component" value="Unassembled WGS sequence"/>
</dbReference>
<dbReference type="InterPro" id="IPR023485">
    <property type="entry name" value="Ptyr_pPase"/>
</dbReference>
<protein>
    <recommendedName>
        <fullName evidence="1">Phosphotyrosine protein phosphatase I domain-containing protein</fullName>
    </recommendedName>
</protein>
<evidence type="ECO:0000313" key="3">
    <source>
        <dbReference type="Proteomes" id="UP000070263"/>
    </source>
</evidence>
<organism evidence="2 3">
    <name type="scientific">candidate division MSBL1 archaeon SCGC-AAA382A20</name>
    <dbReference type="NCBI Taxonomy" id="1698280"/>
    <lineage>
        <taxon>Archaea</taxon>
        <taxon>Methanobacteriati</taxon>
        <taxon>Methanobacteriota</taxon>
        <taxon>candidate division MSBL1</taxon>
    </lineage>
</organism>
<dbReference type="EMBL" id="LHYE01000070">
    <property type="protein sequence ID" value="KXB05888.1"/>
    <property type="molecule type" value="Genomic_DNA"/>
</dbReference>
<evidence type="ECO:0000313" key="2">
    <source>
        <dbReference type="EMBL" id="KXB05888.1"/>
    </source>
</evidence>
<reference evidence="2 3" key="1">
    <citation type="journal article" date="2016" name="Sci. Rep.">
        <title>Metabolic traits of an uncultured archaeal lineage -MSBL1- from brine pools of the Red Sea.</title>
        <authorList>
            <person name="Mwirichia R."/>
            <person name="Alam I."/>
            <person name="Rashid M."/>
            <person name="Vinu M."/>
            <person name="Ba-Alawi W."/>
            <person name="Anthony Kamau A."/>
            <person name="Kamanda Ngugi D."/>
            <person name="Goker M."/>
            <person name="Klenk H.P."/>
            <person name="Bajic V."/>
            <person name="Stingl U."/>
        </authorList>
    </citation>
    <scope>NUCLEOTIDE SEQUENCE [LARGE SCALE GENOMIC DNA]</scope>
    <source>
        <strain evidence="2">SCGC-AAA382A20</strain>
    </source>
</reference>
<keyword evidence="3" id="KW-1185">Reference proteome</keyword>
<dbReference type="AlphaFoldDB" id="A0A133VHH6"/>
<proteinExistence type="predicted"/>
<evidence type="ECO:0000259" key="1">
    <source>
        <dbReference type="SMART" id="SM00226"/>
    </source>
</evidence>
<dbReference type="Pfam" id="PF01451">
    <property type="entry name" value="LMWPc"/>
    <property type="match status" value="1"/>
</dbReference>
<dbReference type="InterPro" id="IPR036196">
    <property type="entry name" value="Ptyr_pPase_sf"/>
</dbReference>
<gene>
    <name evidence="2" type="ORF">AKJ51_04580</name>
</gene>
<dbReference type="Gene3D" id="3.40.50.2300">
    <property type="match status" value="1"/>
</dbReference>
<name>A0A133VHH6_9EURY</name>
<accession>A0A133VHH6</accession>